<sequence>MSNTTCTNETTRSEMDLFYLQACLINGSTTEEKTNDCILDLVQKQIQQHPNNVAINAWDGDLTYAQVAIGTNEIATRLGRLGYSHYVAICVPRTKWTPVAMLAALQTGAAFVHLDPAYPSSRISAICAACNITTAICLEGTADVLETHIERIVIIKDDYLTQTTSTLPVLGGTNVPSDTSYVVFTSGSSGTPKGVVVPHSAICTSIVAQGLEFQLSTTTRVLQFAPATFDASMFELITTLCFGSCVCIPSQFEREHDPAAVLNKYRTDIVFLTPSVARTVDPDTVPLLKTLIVGGEAPDQALIDTWLSRGRRISNVYGPSECAVSAAVLHYDAQRRVPAATIGRPFGGGLWVADPDNHNMLVRPGEIGELLISGHIVTDGYLGDPIKTSASFVHSPDWWKDAASGRSYKTGDLVKYDTDGLVLYVGRKDSQVKVRGQRLELGEVEHHLHQSASVGEAMACVPRNGLYNGHLTAVLTLRVLSGPEDAVANTIEPVTSVPDLSVAQETLTVQRALESSLPPYMVPTQWLVLRSMPRSASDKLDVRRIQAWIEAADPELLDSSRKDVQLPTTVSEEILLASWKRVLKDATLGTMDQFIRRGGDSILAMQVIAECRKHDLKVSVRSLLAPQSLADIAREASMSSIKAFQQEEEKIGEPFELSPIQKLYFESDPSGENMCNQSISLSLKGGLKLEALHRALTAIVTRHSMLRARFLRDHALHWTQHVTMDVDRSFSLREHHLASEIQKATYIEESEHSIDIRHGPMLTADVFELNGQHTMHLAAHHLVVDFVSWRIILDDIDAVLSGDSQSLCRTEPLPFSQWTKLQAEYAQALPSPATDNEHISYAFWEFSEEENTVSNSTEASFELDMATSNAILGPCNTAVASEPVDLLVAAILYSFNQTFSTERHAPQVYVEGHGREPWDDSLDISGTVGWFTTMFPIKLEHSYLEDDIVALVRGVSIARRSSTHGRLDHFTLRYLTRAGQVRSAQSSCKEILFNFGGSFSTTSQDDSSSHFDFASGSNGLPFDERRTGKRIALFEITSIVKDGQFVFNFQFPRVLRRGEQVLRWFQTCRDTLLRIARELPSRPRQLHVTEFALLDIPYSLSDTYMSSVSDQLNLEELAMIEDIYPCSAIQSGMLVSQSQQSHLYQLFITWEITATPGCSVDVRTFLRAWQQVVDENTILRTVFVEDTVGRDAFHLVILRVGFVTAWMQELTQDENMELLARPTYSRAQPHHRLTVQRFSDDGLRCRLDINHALVDGSSLALVVDQVQRAYASLPKTKCLAYREYIGYHQAQITQNAAHLAYWQKYLANATPCLFPALAAPSSTSLTTSRLEGLKTVHFDIIDRARIQSFCQRHNVTISSVFQLAWALCLRAFTNQTSISFGYLVSHRDLPLDGIETAVGPYINTIVRRIELDNDSSSIGLLHHLQDDLTEGLEHGLSSLSDVLRNSALSNRSGLFNTSISYQRYVTDTTAPHELLFSRKALFDPSEDVVALDVDDYGTHIDPFLSYWQSLLSDKHAQSLADTVAIAVAKLVRGQETSLNQLSIVPQHHVREMKRLNANAPSSNQCLHDMVSRQAQSVPGAIAVQSRDGNFTYTQIDELSSRLAHYLIGTQRIDLEERILFCSEKTALAVIILLGILKAGGACVAVDPAQPMMRLQHIAKETDAKLIFASTSTSSRLSGLAVPTVIFSAEFLCALPKEPSAVPSRKVRPNNLAVIVYTSGSTGLPKGIMLEHGSLCASILAHASALRIDKTTRALQFASWSFDVSIEETFTTLSQGGCVCVPSEWDRKNDLAAFIRDFRVNWVDLVPGMARQMQPESIPSVKTMILGGERLPVDVARRWANRVQLINVYGPAECSINATYDDNLSTTSDGSTIGRVLPCTRAWVVSTTNHNVLMPIGGIGELVLSGPTVMRGYINDETRTAAATFTHPAWSVPHLAAERFYKTGDLVRLGSNGELFLLGRKDAQRKLRGHRIDLEEIQQVISDSSQVRTCLVALPRSGPFKDQIVAVVVLDLVTRPDEEAHLHLLPTERLERVRPRLNDVRSWISARLPALMVPTAWAVVASIPELASGKLNTSLVSRWLTELNDATTQAIQDTLRETEVQLPTSEKESSLLGIWATVLNRPAEAIGVNQSFLSMGGDSMAAMQIRSRAKNIGLAISVENLLSGLTIADIARDAGIVAAGEPTIPRGDDSDTEQQPSAIQKTYLSSSTPTSLKRFNLATLLKPSQSVSGDRFRMALLSIVTRHSALRTRFIYRDGNWYQQSDVSPELAVMFMTTKVTDEQDLDGAIEHAQGQVDVLNGPGLVGCILAHQSGEDMLFLTAHHLLVDIVSWQIIIDEMQEALQNSTNVSTLPLPYSSWCKHVRAENLINDANLDKWSMVSPAAAMRERNVYGDVVEMSLRLEPETTSALLALCQNTSRIELVELLLTAVITGYQHASDGQPLTRVLNEDHGRHSSHQDFDPYGTVGWFTSMSPIFSDKTDIQGILQQVKTSRRNFCGRRWLAGYMQRATNHDEAVATLENAEVLFNYIGKQQHGTPSAHQIFSRIENKHVQSSSVAPDLVRPARYEFLAMVQDGELQIDLGYNKTLDDECRMEGWCSHIRQALVDLIKLPAAQLECLTIADCKLISVGEASFEQILARVSETAYVTGSAIEDIIPCHPVQEGMLVSQARDPSQYMTSSTWEVTTKDGTMVDADRFSNAWKTVVNNHDILRTFFAEETVRAGSLFAQVILKEITPRVVVLPPVKSYDLALLAVEAFPSIKASDQPPLHQLVICQGGTRTVCRLDISHTIIDGASMHLLVEQLATAYEGSKSDILTRSTYHPLIRHWLETMPDENAEQSLRFWQNHLSGVEPCYFPKLAPTTTDQSVHLMPIELASTEKFRKMSKAYGLTPFNVIQIAWSLVLRAFTGTDTVCFGYLTSGRHRPISHIEDAIGPYFTLLVCKTTFDPSSVLLDSLRKAQTTFLESFDHQEVSLSSIQHALGLRDGMGLFNTLLTYQASTDLEKSQQLIGFNEISSYDPTEFDITLGVMDSPSGMKVGMEYTQSCLTVQQARLIADAVTQAIDNIIRDPLQAVSEVALVGPAQRQLILDANAAPPLIIDELLHEEISRLAVISPDAMAVRSWDGSLTRGKLDQLSSNLVAHLSSERIIEKPGQIVPLCFNKSIWAIVSVLAVLKAGGAVAFMAPDASPEQMREMAKIADASTVLGDADMVSTIKAAGLQCLPVTSSLLSSYLPTPPRTPTERIESTDASFVVFTSGSTGTPKAVVHTHGSIAATAYSERSLGINTPETHRLQFAGYSFDVAVTDIISTLRAGGCICIPSEHERIHELAATIEKLGANAANLTPTVVRTLKPEEIPCMKSLLVGGEALSRDIIQTWSPYVTLINSYGPAESGINGVCKFDVNVDRAADIGKPFPTMRIWLVDSANLNLLAPVGAIGEIILEGSGVAREYLKDLERSALAFPSPPTWYQALPSSIKSQGRLYATGDLARYTADGTVEFLGRKNQETKLHGHRIDLQVVEDGVSAALDDNSLLVAAEVVAIDNLGKRLIAFVSSRNHVHNISNVVTIDDDTEGHFSGQRWSDLRQQMKPILSKHSIPTAIVPLGSMPLTQSRKIHRRALREMSLESFMQSDRLGTKSYTDKRMPMSEHERLLQELWAKAIGIDSELIGLDDHFLDMGGDSVAAMALAGLARDAGLSLKTSLVFQHVTLEGMATSLTISRQDGAITPFSLLSVDHGNFQSVIASAASACNVTEDHIEDLYPSTPLQEGLLALSGSEQNAYISTETIQLTPAIEIDRLERAFNRVAQAEPILRTRLAFVEGFGTLQVVIKESIVFANVDTTPTMGNGRPLVWFGLSQDKARLTWVMHHAIYDGFSRKLLLEKIQACYEDELAALSSSALYSMYVAYTSDPSIYDAAKTYWMDRLVDAAIPTFPRSASSKQNVKPWTNAVIERSLTLPRTSHGITTATLVQTAWAMTVAQHSDNSTDDVVFGMTVSGREAPVPSLDLVTGPCIATVPSRVHLPKDAKAMHVLHTVQDDNLAMMPHAHVGLQDIAKSLPKEAAHVCEFKSLLVIQPAQLKELGATALSFGTLMEEDPNVEAHPFAIVAECGLASDSLELYIMFDDRIIDATELGWILTHFDEAVQSLGKVLIGDDNLSTISSLKSNSPAEISIIQGWNGPHPEVVDSCLQDLFLDTVARQPNAIAVDSHEGSWTYRELDNISTVLAHELQRRGVQPESMVSVCFGKTFWAVASILAIWKAGGAYVPLDPLQPVQRLHGLINQAKSKLVLTGSSAIAMELTEASIMPDTAVVDTTFLNELATQYGTKGVVSNIATPTNTCFVLFTSGSTGQPKGVVMTHRTIATSIGVQTNSTHMEPTSRVLHYSSLTFDMSVLELYGTLTLGGCICIPSDDERLSDIGGFMARQGVSWAFMTPTTANAIPHPPASLQTLVLGGEPVTQDIPARWPSNVDVLSGYGPTEVSIVCAMVDIRRDPLPAGLIGPSTGGKMWLVESGNVERVVGLGEVGEIMVSSVMLSEGYFADEQRTRAAFKPRPTWLAQLMPDGPERVYMTGDLAVHLPNGELVSLGRADSQVKINGQRIELGEVEQQLIASGCAAGDAVVEVCKIQAWEDKKMLVAFIQIGNTSNSKSAEIFINSEPATRQTIQTLRKAAATRLPRSWTPTLFVPIEAFPRSVSGKTDRKALRAMIQASAVDQLLALMSSIKGTHVQVSTQNELLLQGMWSSVLNIATSQLSANDMFTDVGGDSVAAIRLSALALQQGWTLRVADILLHSSLQAMAEAMKPAERNTKAALAPFALLSSTTHIRELAGLAGLEPKIIEDAYPCTPLQEGIMAISQSRPGTYIGSFVYKVHPRVTSEALQIAWNAVVARYPILRTRIIAMDVCNYVQVVRKHEALSVPVIALGDLKSEQERQRKSMVLGNDLVFVMVAESGLDRYLSLTIHHSIYDGWSLPLLMEDLEEAVHSGSIPLTPPGRFNEFVAYIQHEKQSSEDFWKAQLEEAQPVDYPTQLNRNYKPQTDSISISKLQIPVQRPHSAVTTPLMLRSAWAMVLSRYTATDDVLFGVVHSGRNAPVAGIDRLPAPTFTTIPIRMRLQDTSTLETLFGRVREQSIAMIPHEQLGLRAISQQFNKDYGIPLTFNNLLLVQTSESTVVDRKDRLLEADESLSHTMSESYGLVIECVLGTNDEQNVTIHVHYDSRLLSEEAVSWLMRHFQEAIRWVCTAPTTSLLADFDMTSEADKMAVKQWNQPCPSREDSCIHWTIQQEAKTRPNAIALDATVGGQWTYQGLDQASSRLALHLISLGVELGSNIPVMFEKGAWAIVAMLAVLKAGGAYVPLDSKDAVERHQYILHQSRATVALTANADALSEHGLRCIAVNASEMEMWPTCTTFAISAQPHNAAYILFTSGSTGVPKGVVMDHSSLATAAAAMRTRFDLGPQCRVYNFSSFTFDVSILDIFIALSSGATVCLPSDSERLDDLSGSLRRFRASFAFLTPTMASLVDHDAAAGMDTIILGGEAVTEDALAHCSGAKNILAGYGPTETCILSASGSLREFSGSCIGRPLGGQLWIIDPSSSPEQPRLAAIGCEGELVISGNTLARCYLGDAEKTAAAFIENVEWLSDQPTRRLYRTGDRVRFQPDGSVMFLGRMDAQIKHNGRRLELGEIEYHVAATRQLEHAIISYPQRGPWKKTITAVVELTELADDHLDCSPAQRKTLDSVLLAPNHQISTALADVRSELAAKLPAYMMPQAWVVIRKMPRGSAAKIDRAQISRWVNDASEESYEVSQYPASDQIFTSRALTSLEEQIRSLWASVLNRPVASIAVDVPFPQFSGDSVSAIQVASKAKRAGLSITAQDVMRSQTIERLALVAEEAGSRAIDCVQTTTTTTRPKFVENGQSFPLSPIQHMYFKHIAAFEDRATEQESHFNQSFLLQLSPSISQDRLEAAVRSLTEQNAMLRVRFHQGSDGKITQAISPDIGGSYRYYDLGESTVNQANETIAIKQRELHPITGPIFFTISMQIDGIRLLFLSALHLVVDLVSWRVIAQQLKQLLEGEKLIASPNSTSFHEWTDLQDEQGKISDTAIPLSQAADLNFWGVTGQETTYGHISQASFSLDNVTSTLLLSQSNKALASETIDTLTASLAMAFAQTFPERTVPTIHIEGHGREAWDNSLDIGQTVGWFTTMYPCAIDVDAIISTVAAVRAAKDFRVRTPGRGRPYFSSLYNSRSDRHDEPHQMEILLNYAGGYGEIEGENIDALLRMPDEALASQIDNHCIGKNIRRHALVEIYAALNCGKLELSFTWSSHMQHQSRIQHWVEFVHATLQSMARDLVEIPEQPTLSDLELFEGGHENLDAIIGKASVLASGSTSADIEDIYAATTLQTKMINARRSGVQLFNVKQAYQFHLMGSVKQVASHLTSAWQQVQQRHATLRSVIVEDNRKRMYNVVFKQTNSRMNTSWVRNDEIEKRLTEPSCDGPVLPTLQLLLEEGNDTAHVLLQISHTKCDASSLAVIMDDLQAAYHGTLARSSRSSMVHKKLSAHHQMSTNESHASTKYWQNLLVNAKPTNLVAAAKPHRGMYTSEDLIVTYTPALRTLGERHGATLATTLQAAWTLTLRTLLDQDDITFGYFSSGRDQPIPGIDSAVGLFMNLCASRTHLDAGTTVSSLLRSIQEDFSMGLQHQSACLHIVERMERDAQEPLFNTAFNFPKSSATIIDSTGGEINDKQEIIVFEPVAGTDPMDFAILVRVRDVQDEGISVALEYWPERTEAELVKRAGEVFVKAVQWIARAEGGEEVWVINYVWRRVDLG</sequence>
<dbReference type="PROSITE" id="PS50075">
    <property type="entry name" value="CARRIER"/>
    <property type="match status" value="5"/>
</dbReference>
<dbReference type="NCBIfam" id="TIGR01733">
    <property type="entry name" value="AA-adenyl-dom"/>
    <property type="match status" value="4"/>
</dbReference>
<accession>A0A9P4HBS5</accession>
<evidence type="ECO:0000256" key="2">
    <source>
        <dbReference type="ARBA" id="ARBA00022450"/>
    </source>
</evidence>
<dbReference type="PROSITE" id="PS00455">
    <property type="entry name" value="AMP_BINDING"/>
    <property type="match status" value="5"/>
</dbReference>
<dbReference type="GO" id="GO:0043041">
    <property type="term" value="P:amino acid activation for nonribosomal peptide biosynthetic process"/>
    <property type="evidence" value="ECO:0007669"/>
    <property type="project" value="TreeGrafter"/>
</dbReference>
<keyword evidence="2" id="KW-0596">Phosphopantetheine</keyword>
<protein>
    <submittedName>
        <fullName evidence="7">Acetyl-CoA synthetase-like protein</fullName>
    </submittedName>
</protein>
<dbReference type="CDD" id="cd19542">
    <property type="entry name" value="CT_NRPS-like"/>
    <property type="match status" value="2"/>
</dbReference>
<dbReference type="GO" id="GO:0044550">
    <property type="term" value="P:secondary metabolite biosynthetic process"/>
    <property type="evidence" value="ECO:0007669"/>
    <property type="project" value="TreeGrafter"/>
</dbReference>
<dbReference type="Pfam" id="PF00550">
    <property type="entry name" value="PP-binding"/>
    <property type="match status" value="5"/>
</dbReference>
<dbReference type="InterPro" id="IPR042099">
    <property type="entry name" value="ANL_N_sf"/>
</dbReference>
<dbReference type="InterPro" id="IPR020845">
    <property type="entry name" value="AMP-binding_CS"/>
</dbReference>
<evidence type="ECO:0000313" key="8">
    <source>
        <dbReference type="Proteomes" id="UP000799777"/>
    </source>
</evidence>
<dbReference type="InterPro" id="IPR010071">
    <property type="entry name" value="AA_adenyl_dom"/>
</dbReference>
<feature type="domain" description="Carrier" evidence="6">
    <location>
        <begin position="4713"/>
        <end position="4789"/>
    </location>
</feature>
<dbReference type="InterPro" id="IPR000873">
    <property type="entry name" value="AMP-dep_synth/lig_dom"/>
</dbReference>
<dbReference type="GO" id="GO:0005737">
    <property type="term" value="C:cytoplasm"/>
    <property type="evidence" value="ECO:0007669"/>
    <property type="project" value="TreeGrafter"/>
</dbReference>
<evidence type="ECO:0000256" key="3">
    <source>
        <dbReference type="ARBA" id="ARBA00022553"/>
    </source>
</evidence>
<evidence type="ECO:0000256" key="5">
    <source>
        <dbReference type="ARBA" id="ARBA00029454"/>
    </source>
</evidence>
<dbReference type="GO" id="GO:0031177">
    <property type="term" value="F:phosphopantetheine binding"/>
    <property type="evidence" value="ECO:0007669"/>
    <property type="project" value="InterPro"/>
</dbReference>
<dbReference type="InterPro" id="IPR001242">
    <property type="entry name" value="Condensation_dom"/>
</dbReference>
<dbReference type="Pfam" id="PF00668">
    <property type="entry name" value="Condensation"/>
    <property type="match status" value="8"/>
</dbReference>
<dbReference type="FunFam" id="3.30.300.30:FF:000015">
    <property type="entry name" value="Nonribosomal peptide synthase SidD"/>
    <property type="match status" value="4"/>
</dbReference>
<dbReference type="Gene3D" id="3.30.559.30">
    <property type="entry name" value="Nonribosomal peptide synthetase, condensation domain"/>
    <property type="match status" value="8"/>
</dbReference>
<dbReference type="InterPro" id="IPR006162">
    <property type="entry name" value="Ppantetheine_attach_site"/>
</dbReference>
<dbReference type="InterPro" id="IPR036736">
    <property type="entry name" value="ACP-like_sf"/>
</dbReference>
<dbReference type="Gene3D" id="3.30.300.30">
    <property type="match status" value="5"/>
</dbReference>
<feature type="domain" description="Carrier" evidence="6">
    <location>
        <begin position="3634"/>
        <end position="3710"/>
    </location>
</feature>
<dbReference type="Gene3D" id="3.40.50.12780">
    <property type="entry name" value="N-terminal domain of ligase-like"/>
    <property type="match status" value="5"/>
</dbReference>
<dbReference type="FunFam" id="3.30.559.10:FF:000016">
    <property type="entry name" value="Nonribosomal peptide synthase Pes1"/>
    <property type="match status" value="1"/>
</dbReference>
<dbReference type="EMBL" id="ML978183">
    <property type="protein sequence ID" value="KAF2031182.1"/>
    <property type="molecule type" value="Genomic_DNA"/>
</dbReference>
<dbReference type="PROSITE" id="PS00012">
    <property type="entry name" value="PHOSPHOPANTETHEINE"/>
    <property type="match status" value="3"/>
</dbReference>
<dbReference type="InterPro" id="IPR020806">
    <property type="entry name" value="PKS_PP-bd"/>
</dbReference>
<comment type="caution">
    <text evidence="7">The sequence shown here is derived from an EMBL/GenBank/DDBJ whole genome shotgun (WGS) entry which is preliminary data.</text>
</comment>
<dbReference type="FunFam" id="3.30.559.30:FF:000002">
    <property type="entry name" value="Nonribosomal peptide synthase Pes1"/>
    <property type="match status" value="2"/>
</dbReference>
<dbReference type="OrthoDB" id="416786at2759"/>
<dbReference type="GO" id="GO:0016874">
    <property type="term" value="F:ligase activity"/>
    <property type="evidence" value="ECO:0007669"/>
    <property type="project" value="UniProtKB-KW"/>
</dbReference>
<dbReference type="SMART" id="SM00823">
    <property type="entry name" value="PKS_PP"/>
    <property type="match status" value="3"/>
</dbReference>
<evidence type="ECO:0000256" key="4">
    <source>
        <dbReference type="ARBA" id="ARBA00022598"/>
    </source>
</evidence>
<feature type="domain" description="Carrier" evidence="6">
    <location>
        <begin position="5796"/>
        <end position="5872"/>
    </location>
</feature>
<proteinExistence type="inferred from homology"/>
<dbReference type="Pfam" id="PF00501">
    <property type="entry name" value="AMP-binding"/>
    <property type="match status" value="5"/>
</dbReference>
<feature type="domain" description="Carrier" evidence="6">
    <location>
        <begin position="566"/>
        <end position="640"/>
    </location>
</feature>
<dbReference type="PANTHER" id="PTHR45527">
    <property type="entry name" value="NONRIBOSOMAL PEPTIDE SYNTHETASE"/>
    <property type="match status" value="1"/>
</dbReference>
<gene>
    <name evidence="7" type="ORF">EK21DRAFT_88314</name>
</gene>
<dbReference type="SUPFAM" id="SSF47336">
    <property type="entry name" value="ACP-like"/>
    <property type="match status" value="5"/>
</dbReference>
<comment type="pathway">
    <text evidence="1">Mycotoxin biosynthesis.</text>
</comment>
<dbReference type="Gene3D" id="3.30.559.10">
    <property type="entry name" value="Chloramphenicol acetyltransferase-like domain"/>
    <property type="match status" value="8"/>
</dbReference>
<reference evidence="7" key="1">
    <citation type="journal article" date="2020" name="Stud. Mycol.">
        <title>101 Dothideomycetes genomes: a test case for predicting lifestyles and emergence of pathogens.</title>
        <authorList>
            <person name="Haridas S."/>
            <person name="Albert R."/>
            <person name="Binder M."/>
            <person name="Bloem J."/>
            <person name="Labutti K."/>
            <person name="Salamov A."/>
            <person name="Andreopoulos B."/>
            <person name="Baker S."/>
            <person name="Barry K."/>
            <person name="Bills G."/>
            <person name="Bluhm B."/>
            <person name="Cannon C."/>
            <person name="Castanera R."/>
            <person name="Culley D."/>
            <person name="Daum C."/>
            <person name="Ezra D."/>
            <person name="Gonzalez J."/>
            <person name="Henrissat B."/>
            <person name="Kuo A."/>
            <person name="Liang C."/>
            <person name="Lipzen A."/>
            <person name="Lutzoni F."/>
            <person name="Magnuson J."/>
            <person name="Mondo S."/>
            <person name="Nolan M."/>
            <person name="Ohm R."/>
            <person name="Pangilinan J."/>
            <person name="Park H.-J."/>
            <person name="Ramirez L."/>
            <person name="Alfaro M."/>
            <person name="Sun H."/>
            <person name="Tritt A."/>
            <person name="Yoshinaga Y."/>
            <person name="Zwiers L.-H."/>
            <person name="Turgeon B."/>
            <person name="Goodwin S."/>
            <person name="Spatafora J."/>
            <person name="Crous P."/>
            <person name="Grigoriev I."/>
        </authorList>
    </citation>
    <scope>NUCLEOTIDE SEQUENCE</scope>
    <source>
        <strain evidence="7">CBS 110217</strain>
    </source>
</reference>
<keyword evidence="8" id="KW-1185">Reference proteome</keyword>
<keyword evidence="3" id="KW-0597">Phosphoprotein</keyword>
<dbReference type="Proteomes" id="UP000799777">
    <property type="component" value="Unassembled WGS sequence"/>
</dbReference>
<dbReference type="Gene3D" id="1.10.1200.10">
    <property type="entry name" value="ACP-like"/>
    <property type="match status" value="5"/>
</dbReference>
<feature type="domain" description="Carrier" evidence="6">
    <location>
        <begin position="2101"/>
        <end position="2177"/>
    </location>
</feature>
<evidence type="ECO:0000313" key="7">
    <source>
        <dbReference type="EMBL" id="KAF2031182.1"/>
    </source>
</evidence>
<dbReference type="InterPro" id="IPR023213">
    <property type="entry name" value="CAT-like_dom_sf"/>
</dbReference>
<organism evidence="7 8">
    <name type="scientific">Setomelanomma holmii</name>
    <dbReference type="NCBI Taxonomy" id="210430"/>
    <lineage>
        <taxon>Eukaryota</taxon>
        <taxon>Fungi</taxon>
        <taxon>Dikarya</taxon>
        <taxon>Ascomycota</taxon>
        <taxon>Pezizomycotina</taxon>
        <taxon>Dothideomycetes</taxon>
        <taxon>Pleosporomycetidae</taxon>
        <taxon>Pleosporales</taxon>
        <taxon>Pleosporineae</taxon>
        <taxon>Phaeosphaeriaceae</taxon>
        <taxon>Setomelanomma</taxon>
    </lineage>
</organism>
<dbReference type="SUPFAM" id="SSF56801">
    <property type="entry name" value="Acetyl-CoA synthetase-like"/>
    <property type="match status" value="5"/>
</dbReference>
<dbReference type="InterPro" id="IPR009081">
    <property type="entry name" value="PP-bd_ACP"/>
</dbReference>
<comment type="similarity">
    <text evidence="5">Belongs to the NRP synthetase family.</text>
</comment>
<name>A0A9P4HBS5_9PLEO</name>
<evidence type="ECO:0000256" key="1">
    <source>
        <dbReference type="ARBA" id="ARBA00004685"/>
    </source>
</evidence>
<dbReference type="CDD" id="cd05918">
    <property type="entry name" value="A_NRPS_SidN3_like"/>
    <property type="match status" value="5"/>
</dbReference>
<dbReference type="SUPFAM" id="SSF52777">
    <property type="entry name" value="CoA-dependent acyltransferases"/>
    <property type="match status" value="16"/>
</dbReference>
<keyword evidence="4" id="KW-0436">Ligase</keyword>
<dbReference type="PANTHER" id="PTHR45527:SF16">
    <property type="entry name" value="NONRIBOSOMAL PEPTIDE SYNTHASE ATNA-RELATED"/>
    <property type="match status" value="1"/>
</dbReference>
<dbReference type="NCBIfam" id="NF003417">
    <property type="entry name" value="PRK04813.1"/>
    <property type="match status" value="5"/>
</dbReference>
<dbReference type="InterPro" id="IPR045851">
    <property type="entry name" value="AMP-bd_C_sf"/>
</dbReference>
<dbReference type="CDD" id="cd19545">
    <property type="entry name" value="FUM14_C_NRPS-like"/>
    <property type="match status" value="2"/>
</dbReference>
<evidence type="ECO:0000259" key="6">
    <source>
        <dbReference type="PROSITE" id="PS50075"/>
    </source>
</evidence>